<reference evidence="2 3" key="1">
    <citation type="submission" date="2018-08" db="EMBL/GenBank/DDBJ databases">
        <authorList>
            <person name="Pathak A."/>
            <person name="Staton O.A."/>
            <person name="Aldaher A.R."/>
            <person name="Baird K.M."/>
            <person name="Borah A."/>
            <person name="Haggard G.E."/>
            <person name="Meesala S."/>
            <person name="Nealy S.L."/>
            <person name="Ramdas R."/>
            <person name="Rocha M."/>
            <person name="Sristi D."/>
            <person name="Thukral S."/>
            <person name="Walls C.E."/>
            <person name="Waqas M."/>
            <person name="Williams M.R."/>
            <person name="Winters A.K."/>
            <person name="Sahawneh K.J."/>
            <person name="Monti D.L."/>
            <person name="Garlena R.A."/>
            <person name="Russell D.A."/>
            <person name="Pope W.H."/>
            <person name="Jacobs-Sera D."/>
            <person name="Hatfull G.F."/>
        </authorList>
    </citation>
    <scope>NUCLEOTIDE SEQUENCE [LARGE SCALE GENOMIC DNA]</scope>
</reference>
<dbReference type="KEGG" id="vg:55003813"/>
<gene>
    <name evidence="2" type="primary">34</name>
    <name evidence="2" type="ORF">SAMW_34</name>
</gene>
<feature type="transmembrane region" description="Helical" evidence="1">
    <location>
        <begin position="30"/>
        <end position="50"/>
    </location>
</feature>
<evidence type="ECO:0000313" key="2">
    <source>
        <dbReference type="EMBL" id="AYB70516.1"/>
    </source>
</evidence>
<proteinExistence type="predicted"/>
<dbReference type="RefSeq" id="YP_009812743.1">
    <property type="nucleotide sequence ID" value="NC_048069.1"/>
</dbReference>
<protein>
    <submittedName>
        <fullName evidence="2">Uncharacterized protein</fullName>
    </submittedName>
</protein>
<accession>A0A385UH80</accession>
<dbReference type="EMBL" id="MH727560">
    <property type="protein sequence ID" value="AYB70516.1"/>
    <property type="molecule type" value="Genomic_DNA"/>
</dbReference>
<dbReference type="Proteomes" id="UP000280497">
    <property type="component" value="Segment"/>
</dbReference>
<evidence type="ECO:0000256" key="1">
    <source>
        <dbReference type="SAM" id="Phobius"/>
    </source>
</evidence>
<keyword evidence="3" id="KW-1185">Reference proteome</keyword>
<keyword evidence="1" id="KW-0472">Membrane</keyword>
<sequence length="68" mass="7552">MKFEIFDDELELMRAVGVLDDLTPPPPPRWWTITKIVVITIAACAAVLWIGHQADQHLAAALDAGWGR</sequence>
<keyword evidence="1" id="KW-1133">Transmembrane helix</keyword>
<organism evidence="2 3">
    <name type="scientific">Corynebacterium phage SamW</name>
    <dbReference type="NCBI Taxonomy" id="2301601"/>
    <lineage>
        <taxon>Viruses</taxon>
        <taxon>Duplodnaviria</taxon>
        <taxon>Heunggongvirae</taxon>
        <taxon>Uroviricota</taxon>
        <taxon>Caudoviricetes</taxon>
        <taxon>Samwavirus</taxon>
        <taxon>Samwavirus samW</taxon>
    </lineage>
</organism>
<keyword evidence="1" id="KW-0812">Transmembrane</keyword>
<evidence type="ECO:0000313" key="3">
    <source>
        <dbReference type="Proteomes" id="UP000280497"/>
    </source>
</evidence>
<dbReference type="GeneID" id="55003813"/>
<name>A0A385UH80_9CAUD</name>